<evidence type="ECO:0000256" key="3">
    <source>
        <dbReference type="ARBA" id="ARBA00022553"/>
    </source>
</evidence>
<evidence type="ECO:0000256" key="6">
    <source>
        <dbReference type="SAM" id="MobiDB-lite"/>
    </source>
</evidence>
<feature type="compositionally biased region" description="Acidic residues" evidence="6">
    <location>
        <begin position="439"/>
        <end position="455"/>
    </location>
</feature>
<dbReference type="SUPFAM" id="SSF55874">
    <property type="entry name" value="ATPase domain of HSP90 chaperone/DNA topoisomerase II/histidine kinase"/>
    <property type="match status" value="1"/>
</dbReference>
<keyword evidence="7" id="KW-1133">Transmembrane helix</keyword>
<evidence type="ECO:0000256" key="2">
    <source>
        <dbReference type="ARBA" id="ARBA00012438"/>
    </source>
</evidence>
<dbReference type="Pfam" id="PF02518">
    <property type="entry name" value="HATPase_c"/>
    <property type="match status" value="1"/>
</dbReference>
<keyword evidence="9" id="KW-0547">Nucleotide-binding</keyword>
<feature type="region of interest" description="Disordered" evidence="6">
    <location>
        <begin position="387"/>
        <end position="473"/>
    </location>
</feature>
<evidence type="ECO:0000256" key="7">
    <source>
        <dbReference type="SAM" id="Phobius"/>
    </source>
</evidence>
<protein>
    <recommendedName>
        <fullName evidence="2">histidine kinase</fullName>
        <ecNumber evidence="2">2.7.13.3</ecNumber>
    </recommendedName>
</protein>
<keyword evidence="7" id="KW-0472">Membrane</keyword>
<dbReference type="GO" id="GO:0005524">
    <property type="term" value="F:ATP binding"/>
    <property type="evidence" value="ECO:0007669"/>
    <property type="project" value="UniProtKB-KW"/>
</dbReference>
<feature type="transmembrane region" description="Helical" evidence="7">
    <location>
        <begin position="12"/>
        <end position="31"/>
    </location>
</feature>
<dbReference type="InterPro" id="IPR036890">
    <property type="entry name" value="HATPase_C_sf"/>
</dbReference>
<keyword evidence="4" id="KW-0808">Transferase</keyword>
<dbReference type="PANTHER" id="PTHR45436">
    <property type="entry name" value="SENSOR HISTIDINE KINASE YKOH"/>
    <property type="match status" value="1"/>
</dbReference>
<dbReference type="Gene3D" id="3.30.565.10">
    <property type="entry name" value="Histidine kinase-like ATPase, C-terminal domain"/>
    <property type="match status" value="1"/>
</dbReference>
<dbReference type="EMBL" id="JBITGY010000011">
    <property type="protein sequence ID" value="MFI6503054.1"/>
    <property type="molecule type" value="Genomic_DNA"/>
</dbReference>
<dbReference type="InterPro" id="IPR050428">
    <property type="entry name" value="TCS_sensor_his_kinase"/>
</dbReference>
<keyword evidence="10" id="KW-1185">Reference proteome</keyword>
<dbReference type="RefSeq" id="WP_397088825.1">
    <property type="nucleotide sequence ID" value="NZ_JBITGY010000011.1"/>
</dbReference>
<keyword evidence="7" id="KW-0812">Transmembrane</keyword>
<dbReference type="EC" id="2.7.13.3" evidence="2"/>
<keyword evidence="9" id="KW-0067">ATP-binding</keyword>
<evidence type="ECO:0000256" key="5">
    <source>
        <dbReference type="ARBA" id="ARBA00022777"/>
    </source>
</evidence>
<comment type="caution">
    <text evidence="9">The sequence shown here is derived from an EMBL/GenBank/DDBJ whole genome shotgun (WGS) entry which is preliminary data.</text>
</comment>
<keyword evidence="5" id="KW-0418">Kinase</keyword>
<evidence type="ECO:0000256" key="1">
    <source>
        <dbReference type="ARBA" id="ARBA00000085"/>
    </source>
</evidence>
<reference evidence="9 10" key="1">
    <citation type="submission" date="2024-10" db="EMBL/GenBank/DDBJ databases">
        <title>The Natural Products Discovery Center: Release of the First 8490 Sequenced Strains for Exploring Actinobacteria Biosynthetic Diversity.</title>
        <authorList>
            <person name="Kalkreuter E."/>
            <person name="Kautsar S.A."/>
            <person name="Yang D."/>
            <person name="Bader C.D."/>
            <person name="Teijaro C.N."/>
            <person name="Fluegel L."/>
            <person name="Davis C.M."/>
            <person name="Simpson J.R."/>
            <person name="Lauterbach L."/>
            <person name="Steele A.D."/>
            <person name="Gui C."/>
            <person name="Meng S."/>
            <person name="Li G."/>
            <person name="Viehrig K."/>
            <person name="Ye F."/>
            <person name="Su P."/>
            <person name="Kiefer A.F."/>
            <person name="Nichols A."/>
            <person name="Cepeda A.J."/>
            <person name="Yan W."/>
            <person name="Fan B."/>
            <person name="Jiang Y."/>
            <person name="Adhikari A."/>
            <person name="Zheng C.-J."/>
            <person name="Schuster L."/>
            <person name="Cowan T.M."/>
            <person name="Smanski M.J."/>
            <person name="Chevrette M.G."/>
            <person name="De Carvalho L.P.S."/>
            <person name="Shen B."/>
        </authorList>
    </citation>
    <scope>NUCLEOTIDE SEQUENCE [LARGE SCALE GENOMIC DNA]</scope>
    <source>
        <strain evidence="9 10">NPDC050545</strain>
    </source>
</reference>
<feature type="transmembrane region" description="Helical" evidence="7">
    <location>
        <begin position="37"/>
        <end position="57"/>
    </location>
</feature>
<comment type="catalytic activity">
    <reaction evidence="1">
        <text>ATP + protein L-histidine = ADP + protein N-phospho-L-histidine.</text>
        <dbReference type="EC" id="2.7.13.3"/>
    </reaction>
</comment>
<sequence>MPSPRSPQLAQWLWPVTLALPILAAPAAFAGAAGAPAWLPVTAGVLGLLGAVAMAALRSEHQATVQAMRQRERAAQQREAEFQHHAQQRDLQWNNHLAARAAALDEAVGHLVAERIPAIRNDTPPPPPYQHPALDEEAAARLEDVLGAVAEDAEQDRERQESLRLAVVALARRVQTSAHRIQETVSLLAERHPASPDVLEAAMQADHAAAQQGRHAQSLAVLCGDWPGQQWPSPLALVDVVRAAAARIVAYKRIEVSGDPDTAAAAKVVEPLIHLVAELLANATQSSPPATTVLVAVRNVQRGAVIEIDDGGVGMDEHQLEQAREVVSGRLPVGVGEVGEIPQTGLAVIGSYVRRHGFLADLLPSPYGGVRAVVLVPSELVETLEPVAAPPPRTARPAVPRAEPHAPPAGTELPRRTSKRPGGTAGRPVTAAGPALAEPEVDEPALDEPESDEPAVSEPVLNEPVLNEPTPEQAGAWMAAFFDQDADTEPGDDD</sequence>
<accession>A0ABW7Z6D2</accession>
<evidence type="ECO:0000313" key="10">
    <source>
        <dbReference type="Proteomes" id="UP001612741"/>
    </source>
</evidence>
<dbReference type="PANTHER" id="PTHR45436:SF5">
    <property type="entry name" value="SENSOR HISTIDINE KINASE TRCS"/>
    <property type="match status" value="1"/>
</dbReference>
<evidence type="ECO:0000256" key="4">
    <source>
        <dbReference type="ARBA" id="ARBA00022679"/>
    </source>
</evidence>
<proteinExistence type="predicted"/>
<name>A0ABW7Z6D2_9ACTN</name>
<dbReference type="Proteomes" id="UP001612741">
    <property type="component" value="Unassembled WGS sequence"/>
</dbReference>
<gene>
    <name evidence="9" type="ORF">ACIBG2_37130</name>
</gene>
<organism evidence="9 10">
    <name type="scientific">Nonomuraea typhae</name>
    <dbReference type="NCBI Taxonomy" id="2603600"/>
    <lineage>
        <taxon>Bacteria</taxon>
        <taxon>Bacillati</taxon>
        <taxon>Actinomycetota</taxon>
        <taxon>Actinomycetes</taxon>
        <taxon>Streptosporangiales</taxon>
        <taxon>Streptosporangiaceae</taxon>
        <taxon>Nonomuraea</taxon>
    </lineage>
</organism>
<keyword evidence="3" id="KW-0597">Phosphoprotein</keyword>
<evidence type="ECO:0000313" key="9">
    <source>
        <dbReference type="EMBL" id="MFI6503054.1"/>
    </source>
</evidence>
<dbReference type="InterPro" id="IPR003594">
    <property type="entry name" value="HATPase_dom"/>
</dbReference>
<feature type="domain" description="Histidine kinase/HSP90-like ATPase" evidence="8">
    <location>
        <begin position="270"/>
        <end position="377"/>
    </location>
</feature>
<evidence type="ECO:0000259" key="8">
    <source>
        <dbReference type="Pfam" id="PF02518"/>
    </source>
</evidence>